<dbReference type="InterPro" id="IPR013598">
    <property type="entry name" value="Exportin-1/Importin-b-like"/>
</dbReference>
<dbReference type="Pfam" id="PF19282">
    <property type="entry name" value="Exportin-T"/>
    <property type="match status" value="1"/>
</dbReference>
<evidence type="ECO:0000256" key="5">
    <source>
        <dbReference type="ARBA" id="ARBA00022490"/>
    </source>
</evidence>
<dbReference type="GO" id="GO:0016363">
    <property type="term" value="C:nuclear matrix"/>
    <property type="evidence" value="ECO:0007669"/>
    <property type="project" value="TreeGrafter"/>
</dbReference>
<dbReference type="AlphaFoldDB" id="A0A9W8KWU7"/>
<evidence type="ECO:0000256" key="7">
    <source>
        <dbReference type="ARBA" id="ARBA00022884"/>
    </source>
</evidence>
<protein>
    <recommendedName>
        <fullName evidence="3 9">Exportin-T</fullName>
    </recommendedName>
    <alternativeName>
        <fullName evidence="9">Exportin(tRNA)</fullName>
    </alternativeName>
    <alternativeName>
        <fullName evidence="9">tRNA exportin</fullName>
    </alternativeName>
</protein>
<accession>A0A9W8KWU7</accession>
<feature type="region of interest" description="Disordered" evidence="10">
    <location>
        <begin position="462"/>
        <end position="483"/>
    </location>
</feature>
<comment type="subcellular location">
    <subcellularLocation>
        <location evidence="1 9">Cytoplasm</location>
    </subcellularLocation>
    <subcellularLocation>
        <location evidence="9">Nucleus</location>
    </subcellularLocation>
    <text evidence="9">Shuttles between the nucleus and the cytoplasm.</text>
</comment>
<evidence type="ECO:0000256" key="3">
    <source>
        <dbReference type="ARBA" id="ARBA00018928"/>
    </source>
</evidence>
<dbReference type="EMBL" id="JANBTW010000071">
    <property type="protein sequence ID" value="KAJ2673231.1"/>
    <property type="molecule type" value="Genomic_DNA"/>
</dbReference>
<evidence type="ECO:0000259" key="11">
    <source>
        <dbReference type="Pfam" id="PF08389"/>
    </source>
</evidence>
<dbReference type="GO" id="GO:0071528">
    <property type="term" value="P:tRNA re-export from nucleus"/>
    <property type="evidence" value="ECO:0007669"/>
    <property type="project" value="UniProtKB-UniRule"/>
</dbReference>
<dbReference type="GO" id="GO:0005643">
    <property type="term" value="C:nuclear pore"/>
    <property type="evidence" value="ECO:0007669"/>
    <property type="project" value="TreeGrafter"/>
</dbReference>
<feature type="domain" description="Exportin-T C-terminal" evidence="12">
    <location>
        <begin position="275"/>
        <end position="988"/>
    </location>
</feature>
<name>A0A9W8KWU7_9FUNG</name>
<dbReference type="SUPFAM" id="SSF48371">
    <property type="entry name" value="ARM repeat"/>
    <property type="match status" value="1"/>
</dbReference>
<dbReference type="InterPro" id="IPR011989">
    <property type="entry name" value="ARM-like"/>
</dbReference>
<dbReference type="InterPro" id="IPR040017">
    <property type="entry name" value="XPOT"/>
</dbReference>
<dbReference type="GO" id="GO:0000049">
    <property type="term" value="F:tRNA binding"/>
    <property type="evidence" value="ECO:0007669"/>
    <property type="project" value="UniProtKB-UniRule"/>
</dbReference>
<feature type="compositionally biased region" description="Polar residues" evidence="10">
    <location>
        <begin position="468"/>
        <end position="483"/>
    </location>
</feature>
<keyword evidence="5 9" id="KW-0963">Cytoplasm</keyword>
<keyword evidence="7 9" id="KW-0694">RNA-binding</keyword>
<dbReference type="PANTHER" id="PTHR15952">
    <property type="entry name" value="EXPORTIN-T/LOS1"/>
    <property type="match status" value="1"/>
</dbReference>
<gene>
    <name evidence="13" type="primary">LOS1</name>
    <name evidence="13" type="ORF">GGI25_004825</name>
</gene>
<dbReference type="GO" id="GO:0005737">
    <property type="term" value="C:cytoplasm"/>
    <property type="evidence" value="ECO:0007669"/>
    <property type="project" value="UniProtKB-SubCell"/>
</dbReference>
<dbReference type="GO" id="GO:0031267">
    <property type="term" value="F:small GTPase binding"/>
    <property type="evidence" value="ECO:0007669"/>
    <property type="project" value="InterPro"/>
</dbReference>
<evidence type="ECO:0000256" key="1">
    <source>
        <dbReference type="ARBA" id="ARBA00004496"/>
    </source>
</evidence>
<keyword evidence="4 9" id="KW-0813">Transport</keyword>
<sequence length="1071" mass="116579">MIGNAGVRGNANDAIPKLSAVRESLMGFVSSQYAGPAYQNELPFIKNTLAHTFAVLALATYPARWPTFVKDIVVLTGLPASAGPLAEESAKAANNAAINPYLVDFLLRTLSSLDEVMVNPTVPRSAEEIARNTEIKDAMRVEDVSRLAHAWFDILVHMSTMHSDLAKSALRLVGAYVSWIDISLIVNQPFMNILFGLLKTPALRCQACHCLVEIIGKGMRALDKLYLLQFLGIVAVMKQLDVSEVEFAEEAGKLANITGIELSAIWSDKETATPEARATACGMLEELMPFILTFLAHEYDEVSSSVFPVITEILGMLKRTQREGASLSAPQQEFLSRLLPVLVEKLKYNEDYSWPSPNDSRTAEADASLDEDDDEAMFSELRRSLRTFIDAIAVIAPGLYDNIMLTTAQNIFKQCNQYGVSADRAADEGGDGSGQLGWVRAELGIYLTQAYGDRLSSNKGLRFGSAKHGQTNGSHHGSNNTSGLSTESFSELLTMMIQSGIINCNHPAIAPMYFENLVRFNGYFDVQREAITPVLTSFLSATGVRHPQNFIRPRIWYLLRRFIEQHSNMGLAVYSRDFISAVADLLNINASPSSVTGTHGIFDSQLYLFEACGIMLALSDLDDGTRTTLLQHLFNPLFSGAQALMNSRSADQLLQDSRLLLQMHHYLMAIGAIVSGFPNIRVDSKMTSAGTPHQLSANTTQVFLKAADMCIAVLEVLRTSQLIREASRATLSRMLSVLGTDALQYLPRLIDSLVSNCVVEELLDLLGLIGLVVFKFKPHVAPTASELLLPVISKVYGFLDKVAQDGATGTDEAVLLQDLRKAYLSWIGALFNSDLDSIFLAPQNAQHLVTIFHPIATQLAVDHNNAQCQRLAFNVIFKAIQAWVVDPLGYHTLATLTPAAIAALNSNNPESEGKGSNKPLLRQASAQALGLDLASNSTKEARSQFKHFVMNTVVPLCFEAPTRPQFQISDAQASLVVSEITGVLQMLLVAGLPAVADGDGSTVAAMPAPQLLNVPIGGDLSHNQFASYLSTALLPSMGCPANMATEFVQALATLGQKQFKKYFIAFLTNSS</sequence>
<evidence type="ECO:0000256" key="8">
    <source>
        <dbReference type="ARBA" id="ARBA00023242"/>
    </source>
</evidence>
<dbReference type="OrthoDB" id="26399at2759"/>
<organism evidence="13 14">
    <name type="scientific">Coemansia spiralis</name>
    <dbReference type="NCBI Taxonomy" id="417178"/>
    <lineage>
        <taxon>Eukaryota</taxon>
        <taxon>Fungi</taxon>
        <taxon>Fungi incertae sedis</taxon>
        <taxon>Zoopagomycota</taxon>
        <taxon>Kickxellomycotina</taxon>
        <taxon>Kickxellomycetes</taxon>
        <taxon>Kickxellales</taxon>
        <taxon>Kickxellaceae</taxon>
        <taxon>Coemansia</taxon>
    </lineage>
</organism>
<dbReference type="Proteomes" id="UP001151518">
    <property type="component" value="Unassembled WGS sequence"/>
</dbReference>
<evidence type="ECO:0000259" key="12">
    <source>
        <dbReference type="Pfam" id="PF19282"/>
    </source>
</evidence>
<comment type="similarity">
    <text evidence="2 9">Belongs to the exportin family.</text>
</comment>
<reference evidence="13" key="1">
    <citation type="submission" date="2022-07" db="EMBL/GenBank/DDBJ databases">
        <title>Phylogenomic reconstructions and comparative analyses of Kickxellomycotina fungi.</title>
        <authorList>
            <person name="Reynolds N.K."/>
            <person name="Stajich J.E."/>
            <person name="Barry K."/>
            <person name="Grigoriev I.V."/>
            <person name="Crous P."/>
            <person name="Smith M.E."/>
        </authorList>
    </citation>
    <scope>NUCLEOTIDE SEQUENCE</scope>
    <source>
        <strain evidence="13">NRRL 3115</strain>
    </source>
</reference>
<evidence type="ECO:0000313" key="14">
    <source>
        <dbReference type="Proteomes" id="UP001151518"/>
    </source>
</evidence>
<dbReference type="Gene3D" id="1.25.10.10">
    <property type="entry name" value="Leucine-rich Repeat Variant"/>
    <property type="match status" value="1"/>
</dbReference>
<dbReference type="PANTHER" id="PTHR15952:SF11">
    <property type="entry name" value="EXPORTIN-T"/>
    <property type="match status" value="1"/>
</dbReference>
<dbReference type="InterPro" id="IPR045546">
    <property type="entry name" value="Exportin-T_C"/>
</dbReference>
<comment type="function">
    <text evidence="9">tRNA nucleus export receptor which facilitates tRNA translocation across the nuclear pore complex.</text>
</comment>
<evidence type="ECO:0000256" key="10">
    <source>
        <dbReference type="SAM" id="MobiDB-lite"/>
    </source>
</evidence>
<evidence type="ECO:0000256" key="9">
    <source>
        <dbReference type="RuleBase" id="RU366037"/>
    </source>
</evidence>
<feature type="domain" description="Exportin-1/Importin-beta-like" evidence="11">
    <location>
        <begin position="43"/>
        <end position="211"/>
    </location>
</feature>
<comment type="caution">
    <text evidence="13">The sequence shown here is derived from an EMBL/GenBank/DDBJ whole genome shotgun (WGS) entry which is preliminary data.</text>
</comment>
<evidence type="ECO:0000256" key="2">
    <source>
        <dbReference type="ARBA" id="ARBA00009466"/>
    </source>
</evidence>
<proteinExistence type="inferred from homology"/>
<dbReference type="InterPro" id="IPR016024">
    <property type="entry name" value="ARM-type_fold"/>
</dbReference>
<evidence type="ECO:0000256" key="4">
    <source>
        <dbReference type="ARBA" id="ARBA00022448"/>
    </source>
</evidence>
<evidence type="ECO:0000256" key="6">
    <source>
        <dbReference type="ARBA" id="ARBA00022555"/>
    </source>
</evidence>
<keyword evidence="6 9" id="KW-0820">tRNA-binding</keyword>
<dbReference type="Pfam" id="PF08389">
    <property type="entry name" value="Xpo1"/>
    <property type="match status" value="1"/>
</dbReference>
<evidence type="ECO:0000313" key="13">
    <source>
        <dbReference type="EMBL" id="KAJ2673231.1"/>
    </source>
</evidence>
<keyword evidence="8 9" id="KW-0539">Nucleus</keyword>